<comment type="caution">
    <text evidence="2">The sequence shown here is derived from an EMBL/GenBank/DDBJ whole genome shotgun (WGS) entry which is preliminary data.</text>
</comment>
<dbReference type="RefSeq" id="WP_125247130.1">
    <property type="nucleotide sequence ID" value="NZ_RSEB01000002.1"/>
</dbReference>
<keyword evidence="1" id="KW-1133">Transmembrane helix</keyword>
<dbReference type="Proteomes" id="UP000277256">
    <property type="component" value="Unassembled WGS sequence"/>
</dbReference>
<evidence type="ECO:0000313" key="2">
    <source>
        <dbReference type="EMBL" id="RRS00451.1"/>
    </source>
</evidence>
<feature type="transmembrane region" description="Helical" evidence="1">
    <location>
        <begin position="22"/>
        <end position="43"/>
    </location>
</feature>
<keyword evidence="1" id="KW-0472">Membrane</keyword>
<sequence>MIDTPAQRERPASTAAARLTRLAGWSLITIAVLHTAVFVPQVPWGEWLDGTLRSGEADMESVAVFWALPGGIVVPGALAGALLIRGARQGTRFGLGVAITLVAWVSACLWLIGPSGFMFVYVTAGLLIAAAVVDRRRA</sequence>
<name>A0A426V0N5_9ACTN</name>
<evidence type="ECO:0000256" key="1">
    <source>
        <dbReference type="SAM" id="Phobius"/>
    </source>
</evidence>
<feature type="transmembrane region" description="Helical" evidence="1">
    <location>
        <begin position="118"/>
        <end position="134"/>
    </location>
</feature>
<feature type="transmembrane region" description="Helical" evidence="1">
    <location>
        <begin position="93"/>
        <end position="112"/>
    </location>
</feature>
<organism evidence="2 3">
    <name type="scientific">Glycomyces terrestris</name>
    <dbReference type="NCBI Taxonomy" id="2493553"/>
    <lineage>
        <taxon>Bacteria</taxon>
        <taxon>Bacillati</taxon>
        <taxon>Actinomycetota</taxon>
        <taxon>Actinomycetes</taxon>
        <taxon>Glycomycetales</taxon>
        <taxon>Glycomycetaceae</taxon>
        <taxon>Glycomyces</taxon>
    </lineage>
</organism>
<accession>A0A426V0N5</accession>
<gene>
    <name evidence="2" type="ORF">EIW28_07760</name>
</gene>
<proteinExistence type="predicted"/>
<evidence type="ECO:0000313" key="3">
    <source>
        <dbReference type="Proteomes" id="UP000277256"/>
    </source>
</evidence>
<keyword evidence="1" id="KW-0812">Transmembrane</keyword>
<dbReference type="AlphaFoldDB" id="A0A426V0N5"/>
<feature type="transmembrane region" description="Helical" evidence="1">
    <location>
        <begin position="63"/>
        <end position="84"/>
    </location>
</feature>
<keyword evidence="3" id="KW-1185">Reference proteome</keyword>
<dbReference type="EMBL" id="RSEB01000002">
    <property type="protein sequence ID" value="RRS00451.1"/>
    <property type="molecule type" value="Genomic_DNA"/>
</dbReference>
<protein>
    <submittedName>
        <fullName evidence="2">Uncharacterized protein</fullName>
    </submittedName>
</protein>
<reference evidence="2 3" key="1">
    <citation type="submission" date="2018-12" db="EMBL/GenBank/DDBJ databases">
        <title>Glycomyces sp. YIM 121974 draft genome.</title>
        <authorList>
            <person name="Li Q."/>
        </authorList>
    </citation>
    <scope>NUCLEOTIDE SEQUENCE [LARGE SCALE GENOMIC DNA]</scope>
    <source>
        <strain evidence="2 3">YIM 121974</strain>
    </source>
</reference>
<dbReference type="OrthoDB" id="5122281at2"/>